<gene>
    <name evidence="2" type="ORF">BOLC8T46906H</name>
</gene>
<dbReference type="EMBL" id="LR031879">
    <property type="protein sequence ID" value="VDD53677.1"/>
    <property type="molecule type" value="Genomic_DNA"/>
</dbReference>
<dbReference type="AlphaFoldDB" id="A0A3P6F7N4"/>
<sequence length="138" mass="15015">MPAQGLPSGPGWDKGFAVVGRGGLNPAKRDCESTVQSLEAPEPELSQHGEDSFDRRDGARPQDQMRSVSPTEPITEREMDKTGALSQCREASERLVEDDGGASRCRVTGERGDKACGSQSGYFLTNTTFSYYEDKSHL</sequence>
<feature type="region of interest" description="Disordered" evidence="1">
    <location>
        <begin position="1"/>
        <end position="115"/>
    </location>
</feature>
<reference evidence="2" key="1">
    <citation type="submission" date="2018-11" db="EMBL/GenBank/DDBJ databases">
        <authorList>
            <consortium name="Genoscope - CEA"/>
            <person name="William W."/>
        </authorList>
    </citation>
    <scope>NUCLEOTIDE SEQUENCE</scope>
</reference>
<proteinExistence type="predicted"/>
<feature type="compositionally biased region" description="Basic and acidic residues" evidence="1">
    <location>
        <begin position="45"/>
        <end position="60"/>
    </location>
</feature>
<name>A0A3P6F7N4_BRAOL</name>
<accession>A0A3P6F7N4</accession>
<protein>
    <submittedName>
        <fullName evidence="2">Uncharacterized protein</fullName>
    </submittedName>
</protein>
<organism evidence="2">
    <name type="scientific">Brassica oleracea</name>
    <name type="common">Wild cabbage</name>
    <dbReference type="NCBI Taxonomy" id="3712"/>
    <lineage>
        <taxon>Eukaryota</taxon>
        <taxon>Viridiplantae</taxon>
        <taxon>Streptophyta</taxon>
        <taxon>Embryophyta</taxon>
        <taxon>Tracheophyta</taxon>
        <taxon>Spermatophyta</taxon>
        <taxon>Magnoliopsida</taxon>
        <taxon>eudicotyledons</taxon>
        <taxon>Gunneridae</taxon>
        <taxon>Pentapetalae</taxon>
        <taxon>rosids</taxon>
        <taxon>malvids</taxon>
        <taxon>Brassicales</taxon>
        <taxon>Brassicaceae</taxon>
        <taxon>Brassiceae</taxon>
        <taxon>Brassica</taxon>
    </lineage>
</organism>
<evidence type="ECO:0000256" key="1">
    <source>
        <dbReference type="SAM" id="MobiDB-lite"/>
    </source>
</evidence>
<evidence type="ECO:0000313" key="2">
    <source>
        <dbReference type="EMBL" id="VDD53677.1"/>
    </source>
</evidence>